<dbReference type="Proteomes" id="UP001163550">
    <property type="component" value="Chromosome"/>
</dbReference>
<organism evidence="6 7">
    <name type="scientific">Acetobacterium wieringae</name>
    <dbReference type="NCBI Taxonomy" id="52694"/>
    <lineage>
        <taxon>Bacteria</taxon>
        <taxon>Bacillati</taxon>
        <taxon>Bacillota</taxon>
        <taxon>Clostridia</taxon>
        <taxon>Eubacteriales</taxon>
        <taxon>Eubacteriaceae</taxon>
        <taxon>Acetobacterium</taxon>
    </lineage>
</organism>
<dbReference type="CDD" id="cd03214">
    <property type="entry name" value="ABC_Iron-Siderophores_B12_Hemin"/>
    <property type="match status" value="1"/>
</dbReference>
<evidence type="ECO:0000313" key="6">
    <source>
        <dbReference type="EMBL" id="UYO62504.1"/>
    </source>
</evidence>
<evidence type="ECO:0000256" key="4">
    <source>
        <dbReference type="ARBA" id="ARBA00022840"/>
    </source>
</evidence>
<keyword evidence="7" id="KW-1185">Reference proteome</keyword>
<dbReference type="Pfam" id="PF00005">
    <property type="entry name" value="ABC_tran"/>
    <property type="match status" value="1"/>
</dbReference>
<dbReference type="RefSeq" id="WP_228878382.1">
    <property type="nucleotide sequence ID" value="NZ_CABIIK010000005.1"/>
</dbReference>
<evidence type="ECO:0000313" key="7">
    <source>
        <dbReference type="Proteomes" id="UP001163550"/>
    </source>
</evidence>
<evidence type="ECO:0000256" key="2">
    <source>
        <dbReference type="ARBA" id="ARBA00022448"/>
    </source>
</evidence>
<dbReference type="PROSITE" id="PS50893">
    <property type="entry name" value="ABC_TRANSPORTER_2"/>
    <property type="match status" value="1"/>
</dbReference>
<dbReference type="Gene3D" id="3.40.50.300">
    <property type="entry name" value="P-loop containing nucleotide triphosphate hydrolases"/>
    <property type="match status" value="1"/>
</dbReference>
<dbReference type="InterPro" id="IPR003439">
    <property type="entry name" value="ABC_transporter-like_ATP-bd"/>
</dbReference>
<keyword evidence="4 6" id="KW-0067">ATP-binding</keyword>
<proteinExistence type="inferred from homology"/>
<dbReference type="PANTHER" id="PTHR42734">
    <property type="entry name" value="METAL TRANSPORT SYSTEM ATP-BINDING PROTEIN TM_0124-RELATED"/>
    <property type="match status" value="1"/>
</dbReference>
<evidence type="ECO:0000256" key="1">
    <source>
        <dbReference type="ARBA" id="ARBA00005417"/>
    </source>
</evidence>
<protein>
    <submittedName>
        <fullName evidence="6">ABC transporter ATP-binding protein</fullName>
    </submittedName>
</protein>
<dbReference type="GO" id="GO:0005524">
    <property type="term" value="F:ATP binding"/>
    <property type="evidence" value="ECO:0007669"/>
    <property type="project" value="UniProtKB-KW"/>
</dbReference>
<dbReference type="SUPFAM" id="SSF52540">
    <property type="entry name" value="P-loop containing nucleoside triphosphate hydrolases"/>
    <property type="match status" value="1"/>
</dbReference>
<keyword evidence="3" id="KW-0547">Nucleotide-binding</keyword>
<keyword evidence="2" id="KW-0813">Transport</keyword>
<dbReference type="EMBL" id="CP087994">
    <property type="protein sequence ID" value="UYO62504.1"/>
    <property type="molecule type" value="Genomic_DNA"/>
</dbReference>
<comment type="similarity">
    <text evidence="1">Belongs to the ABC transporter superfamily.</text>
</comment>
<reference evidence="6" key="1">
    <citation type="submission" date="2021-11" db="EMBL/GenBank/DDBJ databases">
        <title>Isoprene-degrading acetogen.</title>
        <authorList>
            <person name="Yang Y."/>
            <person name="Jin H."/>
            <person name="Yan J."/>
        </authorList>
    </citation>
    <scope>NUCLEOTIDE SEQUENCE</scope>
    <source>
        <strain evidence="6">Berkeley</strain>
    </source>
</reference>
<dbReference type="InterPro" id="IPR027417">
    <property type="entry name" value="P-loop_NTPase"/>
</dbReference>
<accession>A0ABY6HDD5</accession>
<gene>
    <name evidence="6" type="ORF">LNN31_17230</name>
</gene>
<dbReference type="InterPro" id="IPR003593">
    <property type="entry name" value="AAA+_ATPase"/>
</dbReference>
<name>A0ABY6HDD5_9FIRM</name>
<feature type="domain" description="ABC transporter" evidence="5">
    <location>
        <begin position="3"/>
        <end position="236"/>
    </location>
</feature>
<evidence type="ECO:0000256" key="3">
    <source>
        <dbReference type="ARBA" id="ARBA00022741"/>
    </source>
</evidence>
<evidence type="ECO:0000259" key="5">
    <source>
        <dbReference type="PROSITE" id="PS50893"/>
    </source>
</evidence>
<dbReference type="InterPro" id="IPR050153">
    <property type="entry name" value="Metal_Ion_Import_ABC"/>
</dbReference>
<sequence>MNLQVDGLSFNYPCHEVLKGISFSMKRGECLAILGTNGAGKSTLLKCINKILRPQGGSVLIEQENIKDFRQVELAKKVAYVSQSNHSTTTTVFDSILIGRKPYIKWDVSKNDLNIVNETIKMLNLEKFVLKNVDELSGGEYQKVLIGRALAQETDVLMLDEPTSSLDLKNQLEVLQLIKEIVSLKNITAVVTIHDLNLALRFADKYILLKNGVIHAAGGKEVITETNIKQVYGVDVTVEQVNDRSVVVPV</sequence>
<dbReference type="PANTHER" id="PTHR42734:SF6">
    <property type="entry name" value="MOLYBDATE IMPORT ATP-BINDING PROTEIN MOLC"/>
    <property type="match status" value="1"/>
</dbReference>
<dbReference type="SMART" id="SM00382">
    <property type="entry name" value="AAA"/>
    <property type="match status" value="1"/>
</dbReference>